<dbReference type="EMBL" id="BAAAUV010000011">
    <property type="protein sequence ID" value="GAA3220641.1"/>
    <property type="molecule type" value="Genomic_DNA"/>
</dbReference>
<comment type="caution">
    <text evidence="6">The sequence shown here is derived from an EMBL/GenBank/DDBJ whole genome shotgun (WGS) entry which is preliminary data.</text>
</comment>
<keyword evidence="2" id="KW-0732">Signal</keyword>
<evidence type="ECO:0000256" key="1">
    <source>
        <dbReference type="ARBA" id="ARBA00010088"/>
    </source>
</evidence>
<name>A0ABP6QCY1_9ACTN</name>
<evidence type="ECO:0000259" key="5">
    <source>
        <dbReference type="Pfam" id="PF08386"/>
    </source>
</evidence>
<evidence type="ECO:0000313" key="7">
    <source>
        <dbReference type="Proteomes" id="UP001501237"/>
    </source>
</evidence>
<dbReference type="InterPro" id="IPR051601">
    <property type="entry name" value="Serine_prot/Carboxylest_S33"/>
</dbReference>
<dbReference type="GO" id="GO:0016787">
    <property type="term" value="F:hydrolase activity"/>
    <property type="evidence" value="ECO:0007669"/>
    <property type="project" value="UniProtKB-KW"/>
</dbReference>
<proteinExistence type="inferred from homology"/>
<keyword evidence="3 6" id="KW-0378">Hydrolase</keyword>
<dbReference type="SUPFAM" id="SSF53474">
    <property type="entry name" value="alpha/beta-Hydrolases"/>
    <property type="match status" value="1"/>
</dbReference>
<accession>A0ABP6QCY1</accession>
<feature type="domain" description="Peptidase S33 tripeptidyl aminopeptidase-like C-terminal" evidence="5">
    <location>
        <begin position="360"/>
        <end position="450"/>
    </location>
</feature>
<evidence type="ECO:0000256" key="3">
    <source>
        <dbReference type="ARBA" id="ARBA00022801"/>
    </source>
</evidence>
<dbReference type="Pfam" id="PF08386">
    <property type="entry name" value="Abhydrolase_4"/>
    <property type="match status" value="1"/>
</dbReference>
<comment type="similarity">
    <text evidence="1">Belongs to the peptidase S33 family.</text>
</comment>
<feature type="domain" description="AB hydrolase-1" evidence="4">
    <location>
        <begin position="43"/>
        <end position="206"/>
    </location>
</feature>
<dbReference type="PANTHER" id="PTHR43248">
    <property type="entry name" value="2-SUCCINYL-6-HYDROXY-2,4-CYCLOHEXADIENE-1-CARBOXYLATE SYNTHASE"/>
    <property type="match status" value="1"/>
</dbReference>
<evidence type="ECO:0000313" key="6">
    <source>
        <dbReference type="EMBL" id="GAA3220641.1"/>
    </source>
</evidence>
<gene>
    <name evidence="6" type="ORF">GCM10010468_45340</name>
</gene>
<evidence type="ECO:0000256" key="2">
    <source>
        <dbReference type="ARBA" id="ARBA00022729"/>
    </source>
</evidence>
<protein>
    <submittedName>
        <fullName evidence="6">Alpha/beta hydrolase</fullName>
    </submittedName>
</protein>
<organism evidence="6 7">
    <name type="scientific">Actinocorallia longicatena</name>
    <dbReference type="NCBI Taxonomy" id="111803"/>
    <lineage>
        <taxon>Bacteria</taxon>
        <taxon>Bacillati</taxon>
        <taxon>Actinomycetota</taxon>
        <taxon>Actinomycetes</taxon>
        <taxon>Streptosporangiales</taxon>
        <taxon>Thermomonosporaceae</taxon>
        <taxon>Actinocorallia</taxon>
    </lineage>
</organism>
<dbReference type="InterPro" id="IPR000073">
    <property type="entry name" value="AB_hydrolase_1"/>
</dbReference>
<sequence length="463" mass="50608">MPEGWQCARYRVPRDYSRPGGAMLTLFLARLPARDPRKRKGSVFFNPGGPGGGGVEAASYWEDYVGASVRRRYDLVTWDPRGVIRSRPRLRCLPTEQAVAAQSAPGAVLTRREMLIRLTATAAIGRGCRTKPLAPFITSMDNVRDLDRLRRAVGDRRLSYVGISYGTVIGALYANVHPTRYRVLVLHGVVDSTTWFRPSFAFATDDGVLLENTLRAALVACDRSGRGCALAPHAVSKYRVLLRFIRANALTRRNSEHFTGLWATAQALVQGSPAAARAAAATLQAAYEELLLRRQAVSPTLLAEARKPHRPIVRTSPSAGELNFGDVRDATICSDAGLMPRRHSAWVAAALRADRLATTFGAASVLDRSVCAGWRSHGDTYTGGWNHGARPVLLLNQVWDHATPHAWARTMTRRLGRAKLLTLTGWGHGVQTPCGRTAVDAYLTTGRLPTAPFCPDGKALFPR</sequence>
<dbReference type="Proteomes" id="UP001501237">
    <property type="component" value="Unassembled WGS sequence"/>
</dbReference>
<dbReference type="Pfam" id="PF00561">
    <property type="entry name" value="Abhydrolase_1"/>
    <property type="match status" value="1"/>
</dbReference>
<reference evidence="7" key="1">
    <citation type="journal article" date="2019" name="Int. J. Syst. Evol. Microbiol.">
        <title>The Global Catalogue of Microorganisms (GCM) 10K type strain sequencing project: providing services to taxonomists for standard genome sequencing and annotation.</title>
        <authorList>
            <consortium name="The Broad Institute Genomics Platform"/>
            <consortium name="The Broad Institute Genome Sequencing Center for Infectious Disease"/>
            <person name="Wu L."/>
            <person name="Ma J."/>
        </authorList>
    </citation>
    <scope>NUCLEOTIDE SEQUENCE [LARGE SCALE GENOMIC DNA]</scope>
    <source>
        <strain evidence="7">JCM 9377</strain>
    </source>
</reference>
<evidence type="ECO:0000259" key="4">
    <source>
        <dbReference type="Pfam" id="PF00561"/>
    </source>
</evidence>
<dbReference type="InterPro" id="IPR029058">
    <property type="entry name" value="AB_hydrolase_fold"/>
</dbReference>
<dbReference type="Gene3D" id="3.40.50.1820">
    <property type="entry name" value="alpha/beta hydrolase"/>
    <property type="match status" value="1"/>
</dbReference>
<keyword evidence="7" id="KW-1185">Reference proteome</keyword>
<dbReference type="PANTHER" id="PTHR43248:SF29">
    <property type="entry name" value="TRIPEPTIDYL AMINOPEPTIDASE"/>
    <property type="match status" value="1"/>
</dbReference>
<dbReference type="InterPro" id="IPR013595">
    <property type="entry name" value="Pept_S33_TAP-like_C"/>
</dbReference>